<dbReference type="VEuPathDB" id="FungiDB:AB675_9638"/>
<dbReference type="EMBL" id="LFJN01000007">
    <property type="protein sequence ID" value="KPI42256.1"/>
    <property type="molecule type" value="Genomic_DNA"/>
</dbReference>
<organism evidence="10 11">
    <name type="scientific">Cyphellophora attinorum</name>
    <dbReference type="NCBI Taxonomy" id="1664694"/>
    <lineage>
        <taxon>Eukaryota</taxon>
        <taxon>Fungi</taxon>
        <taxon>Dikarya</taxon>
        <taxon>Ascomycota</taxon>
        <taxon>Pezizomycotina</taxon>
        <taxon>Eurotiomycetes</taxon>
        <taxon>Chaetothyriomycetidae</taxon>
        <taxon>Chaetothyriales</taxon>
        <taxon>Cyphellophoraceae</taxon>
        <taxon>Cyphellophora</taxon>
    </lineage>
</organism>
<dbReference type="GO" id="GO:0016020">
    <property type="term" value="C:membrane"/>
    <property type="evidence" value="ECO:0007669"/>
    <property type="project" value="UniProtKB-SubCell"/>
</dbReference>
<proteinExistence type="inferred from homology"/>
<reference evidence="10 11" key="1">
    <citation type="submission" date="2015-06" db="EMBL/GenBank/DDBJ databases">
        <title>Draft genome of the ant-associated black yeast Phialophora attae CBS 131958.</title>
        <authorList>
            <person name="Moreno L.F."/>
            <person name="Stielow B.J."/>
            <person name="de Hoog S."/>
            <person name="Vicente V.A."/>
            <person name="Weiss V.A."/>
            <person name="de Vries M."/>
            <person name="Cruz L.M."/>
            <person name="Souza E.M."/>
        </authorList>
    </citation>
    <scope>NUCLEOTIDE SEQUENCE [LARGE SCALE GENOMIC DNA]</scope>
    <source>
        <strain evidence="10 11">CBS 131958</strain>
    </source>
</reference>
<evidence type="ECO:0000256" key="3">
    <source>
        <dbReference type="ARBA" id="ARBA00007282"/>
    </source>
</evidence>
<evidence type="ECO:0000259" key="9">
    <source>
        <dbReference type="Pfam" id="PF13813"/>
    </source>
</evidence>
<protein>
    <recommendedName>
        <fullName evidence="9">Wax synthase domain-containing protein</fullName>
    </recommendedName>
</protein>
<sequence length="398" mass="44457">MESRRCSMAGLTVLVPILALLALNVAGSVLVTVPARHRSYLLPAILLPAAVSLTMSEHLEVITGLSEIWALITLIALTHYVSLLYIRKWKVDITPSDVQQQKLSSDKASQKPIFIRSTAIHAATPLKSRLIFLLLRFFTVTVILNDVAIHPPFLSPSLNPDDFSPSSGRTLLARLLLRSRDAATKREIYIRSWLTISMFMHLSLVLDALHTICAIVFIYVSRMDTLQDWPDMFGSPLQAFTLARFWGKYWQRVQVVAYRDFVDVLLPSRMLSNPAARKVANVVFAFLFSALLHQTVAAVLYPQCAGIKDLADVKFFALNAVGVLLECGLLAGFEEIGRHFLPGSSRRRGAARLQVQQGWQVGSDVYGAFQRASWDMPGCLHSCSVYFRRCTFRDCTAT</sequence>
<evidence type="ECO:0000313" key="10">
    <source>
        <dbReference type="EMBL" id="KPI42256.1"/>
    </source>
</evidence>
<dbReference type="Proteomes" id="UP000038010">
    <property type="component" value="Unassembled WGS sequence"/>
</dbReference>
<dbReference type="Pfam" id="PF13813">
    <property type="entry name" value="MBOAT_2"/>
    <property type="match status" value="1"/>
</dbReference>
<comment type="subcellular location">
    <subcellularLocation>
        <location evidence="1">Membrane</location>
        <topology evidence="1">Multi-pass membrane protein</topology>
    </subcellularLocation>
</comment>
<dbReference type="InterPro" id="IPR044851">
    <property type="entry name" value="Wax_synthase"/>
</dbReference>
<keyword evidence="4" id="KW-0808">Transferase</keyword>
<feature type="transmembrane region" description="Helical" evidence="8">
    <location>
        <begin position="68"/>
        <end position="86"/>
    </location>
</feature>
<comment type="pathway">
    <text evidence="2">Secondary metabolite biosynthesis.</text>
</comment>
<evidence type="ECO:0000313" key="11">
    <source>
        <dbReference type="Proteomes" id="UP000038010"/>
    </source>
</evidence>
<dbReference type="GO" id="GO:0008374">
    <property type="term" value="F:O-acyltransferase activity"/>
    <property type="evidence" value="ECO:0007669"/>
    <property type="project" value="InterPro"/>
</dbReference>
<keyword evidence="11" id="KW-1185">Reference proteome</keyword>
<feature type="transmembrane region" description="Helical" evidence="8">
    <location>
        <begin position="130"/>
        <end position="149"/>
    </location>
</feature>
<feature type="domain" description="Wax synthase" evidence="9">
    <location>
        <begin position="229"/>
        <end position="302"/>
    </location>
</feature>
<evidence type="ECO:0000256" key="5">
    <source>
        <dbReference type="ARBA" id="ARBA00022692"/>
    </source>
</evidence>
<dbReference type="PANTHER" id="PTHR31595">
    <property type="entry name" value="LONG-CHAIN-ALCOHOL O-FATTY-ACYLTRANSFERASE 3-RELATED"/>
    <property type="match status" value="1"/>
</dbReference>
<dbReference type="OrthoDB" id="4115471at2759"/>
<dbReference type="RefSeq" id="XP_018002219.1">
    <property type="nucleotide sequence ID" value="XM_018150190.1"/>
</dbReference>
<feature type="transmembrane region" description="Helical" evidence="8">
    <location>
        <begin position="199"/>
        <end position="220"/>
    </location>
</feature>
<evidence type="ECO:0000256" key="6">
    <source>
        <dbReference type="ARBA" id="ARBA00022989"/>
    </source>
</evidence>
<dbReference type="GO" id="GO:0006629">
    <property type="term" value="P:lipid metabolic process"/>
    <property type="evidence" value="ECO:0007669"/>
    <property type="project" value="InterPro"/>
</dbReference>
<comment type="caution">
    <text evidence="10">The sequence shown here is derived from an EMBL/GenBank/DDBJ whole genome shotgun (WGS) entry which is preliminary data.</text>
</comment>
<evidence type="ECO:0000256" key="2">
    <source>
        <dbReference type="ARBA" id="ARBA00005179"/>
    </source>
</evidence>
<evidence type="ECO:0000256" key="1">
    <source>
        <dbReference type="ARBA" id="ARBA00004141"/>
    </source>
</evidence>
<keyword evidence="7 8" id="KW-0472">Membrane</keyword>
<accession>A0A0N1HTD9</accession>
<dbReference type="InterPro" id="IPR032805">
    <property type="entry name" value="Wax_synthase_dom"/>
</dbReference>
<name>A0A0N1HTD9_9EURO</name>
<gene>
    <name evidence="10" type="ORF">AB675_9638</name>
</gene>
<comment type="similarity">
    <text evidence="3">Belongs to the wax synthase family.</text>
</comment>
<dbReference type="AlphaFoldDB" id="A0A0N1HTD9"/>
<keyword evidence="6 8" id="KW-1133">Transmembrane helix</keyword>
<evidence type="ECO:0000256" key="7">
    <source>
        <dbReference type="ARBA" id="ARBA00023136"/>
    </source>
</evidence>
<feature type="transmembrane region" description="Helical" evidence="8">
    <location>
        <begin position="313"/>
        <end position="333"/>
    </location>
</feature>
<feature type="transmembrane region" description="Helical" evidence="8">
    <location>
        <begin position="12"/>
        <end position="33"/>
    </location>
</feature>
<dbReference type="GeneID" id="28742070"/>
<dbReference type="PANTHER" id="PTHR31595:SF57">
    <property type="entry name" value="OS04G0481900 PROTEIN"/>
    <property type="match status" value="1"/>
</dbReference>
<evidence type="ECO:0000256" key="8">
    <source>
        <dbReference type="SAM" id="Phobius"/>
    </source>
</evidence>
<feature type="transmembrane region" description="Helical" evidence="8">
    <location>
        <begin position="279"/>
        <end position="301"/>
    </location>
</feature>
<evidence type="ECO:0000256" key="4">
    <source>
        <dbReference type="ARBA" id="ARBA00022679"/>
    </source>
</evidence>
<keyword evidence="5 8" id="KW-0812">Transmembrane</keyword>